<gene>
    <name evidence="3" type="ORF">IHE44_0007901</name>
    <name evidence="2" type="ORF">IHE44_014808</name>
</gene>
<accession>A0A835NRP7</accession>
<dbReference type="Proteomes" id="UP000618051">
    <property type="component" value="Unassembled WGS sequence"/>
</dbReference>
<dbReference type="AlphaFoldDB" id="A0A835NRP7"/>
<evidence type="ECO:0000313" key="2">
    <source>
        <dbReference type="EMBL" id="KAG0119120.1"/>
    </source>
</evidence>
<protein>
    <submittedName>
        <fullName evidence="2">Uncharacterized protein</fullName>
    </submittedName>
</protein>
<evidence type="ECO:0000313" key="4">
    <source>
        <dbReference type="Proteomes" id="UP000618051"/>
    </source>
</evidence>
<reference evidence="2" key="1">
    <citation type="submission" date="2020-10" db="EMBL/GenBank/DDBJ databases">
        <title>Feather gene expression reveals the developmental basis of iridescence in African starlings.</title>
        <authorList>
            <person name="Rubenstein D.R."/>
        </authorList>
    </citation>
    <scope>NUCLEOTIDE SEQUENCE</scope>
    <source>
        <strain evidence="2">SS15</strain>
        <tissue evidence="2">Liver</tissue>
    </source>
</reference>
<evidence type="ECO:0000256" key="1">
    <source>
        <dbReference type="SAM" id="MobiDB-lite"/>
    </source>
</evidence>
<proteinExistence type="predicted"/>
<reference evidence="3" key="3">
    <citation type="submission" date="2022-01" db="EMBL/GenBank/DDBJ databases">
        <authorList>
            <person name="Rubenstein D.R."/>
        </authorList>
    </citation>
    <scope>NUCLEOTIDE SEQUENCE</scope>
    <source>
        <strain evidence="3">SS15</strain>
        <tissue evidence="3">Liver</tissue>
    </source>
</reference>
<dbReference type="EMBL" id="JADDUC020000026">
    <property type="protein sequence ID" value="KAI1231452.1"/>
    <property type="molecule type" value="Genomic_DNA"/>
</dbReference>
<organism evidence="2">
    <name type="scientific">Lamprotornis superbus</name>
    <dbReference type="NCBI Taxonomy" id="245042"/>
    <lineage>
        <taxon>Eukaryota</taxon>
        <taxon>Metazoa</taxon>
        <taxon>Chordata</taxon>
        <taxon>Craniata</taxon>
        <taxon>Vertebrata</taxon>
        <taxon>Euteleostomi</taxon>
        <taxon>Archelosauria</taxon>
        <taxon>Archosauria</taxon>
        <taxon>Dinosauria</taxon>
        <taxon>Saurischia</taxon>
        <taxon>Theropoda</taxon>
        <taxon>Coelurosauria</taxon>
        <taxon>Aves</taxon>
        <taxon>Neognathae</taxon>
        <taxon>Neoaves</taxon>
        <taxon>Telluraves</taxon>
        <taxon>Australaves</taxon>
        <taxon>Passeriformes</taxon>
        <taxon>Sturnidae</taxon>
        <taxon>Lamprotornis</taxon>
    </lineage>
</organism>
<dbReference type="EMBL" id="JADDUC010000093">
    <property type="protein sequence ID" value="KAG0119120.1"/>
    <property type="molecule type" value="Genomic_DNA"/>
</dbReference>
<sequence length="384" mass="41880">MALRDSPALALMPRKANQGEAVQGHCAKVPHSLGNAQHGFKRLQGEKSKRGEGKKSPPNLQSPTMQRERNNSAESASTSFLAGNELSALADEEVSQSLAYANGYGDNILLQLCTAVPNLAVHHWESHLGVGTPGLCGSHKRPSDVKAKHGFVDVSLLSISVSTAVESLHSLNDQISHFIVNKSKTLDEDEDAFLPSEKESLKSAMMLMRHLLMDAQPKVSCSCTTVLDQATGKPKSSIPKQILLLTQLQTSPPAWEFRGHQAEPSRRIITTATHSYLKAEKMNIREEKLRVSTRERAKPDILLLVWMQLWLHLSRECLFLAAEQMVPVPEPQPARAGHGAHTLQGMHSIPPACPGSEAQPSAPSKHHTEILKTQVPLAIPDVEG</sequence>
<keyword evidence="4" id="KW-1185">Reference proteome</keyword>
<comment type="caution">
    <text evidence="2">The sequence shown here is derived from an EMBL/GenBank/DDBJ whole genome shotgun (WGS) entry which is preliminary data.</text>
</comment>
<feature type="region of interest" description="Disordered" evidence="1">
    <location>
        <begin position="1"/>
        <end position="78"/>
    </location>
</feature>
<reference evidence="3 4" key="2">
    <citation type="journal article" date="2021" name="J. Hered.">
        <title>Feather Gene Expression Elucidates the Developmental Basis of Plumage Iridescence in African Starlings.</title>
        <authorList>
            <person name="Rubenstein D.R."/>
            <person name="Corvelo A."/>
            <person name="MacManes M.D."/>
            <person name="Maia R."/>
            <person name="Narzisi G."/>
            <person name="Rousaki A."/>
            <person name="Vandenabeele P."/>
            <person name="Shawkey M.D."/>
            <person name="Solomon J."/>
        </authorList>
    </citation>
    <scope>NUCLEOTIDE SEQUENCE [LARGE SCALE GENOMIC DNA]</scope>
    <source>
        <strain evidence="3">SS15</strain>
    </source>
</reference>
<name>A0A835NRP7_9PASS</name>
<feature type="region of interest" description="Disordered" evidence="1">
    <location>
        <begin position="331"/>
        <end position="384"/>
    </location>
</feature>
<dbReference type="OrthoDB" id="6430345at2759"/>
<feature type="compositionally biased region" description="Basic and acidic residues" evidence="1">
    <location>
        <begin position="43"/>
        <end position="55"/>
    </location>
</feature>
<evidence type="ECO:0000313" key="3">
    <source>
        <dbReference type="EMBL" id="KAI1231452.1"/>
    </source>
</evidence>